<dbReference type="PANTHER" id="PTHR46741">
    <property type="entry name" value="OS09G0413600 PROTEIN"/>
    <property type="match status" value="1"/>
</dbReference>
<sequence>MNSSHDSEKLTLKETCDFDRDSNKLETLWEHQNLIEQLKMELRKVRAIGLPTILEESESPKITDDDSKPWKIDDAKFQHENCMDELHKFYKSYTEKMRKFDIFSYQKMYATGFLQLNDPFQPISSHKISNSTFKSRLSQNIWHLKHKRSYNEPRIEFMKELQSHLEVVYVGQMCLSWEFLHWHYGKALDLWDSDPCGIHLYNKVAGEFQQFQVLVRRFTEDEHFQGPRVQYYIKCRCILRNLLQVPVITEDNKKRKKEKKKEEKGLLSMSLQVTCCRNNRRINKSF</sequence>
<dbReference type="EMBL" id="JBJUIK010000005">
    <property type="protein sequence ID" value="KAL3526519.1"/>
    <property type="molecule type" value="Genomic_DNA"/>
</dbReference>
<evidence type="ECO:0000313" key="1">
    <source>
        <dbReference type="EMBL" id="KAL3526519.1"/>
    </source>
</evidence>
<name>A0ABD3A5K0_9GENT</name>
<dbReference type="AlphaFoldDB" id="A0ABD3A5K0"/>
<dbReference type="Pfam" id="PF07891">
    <property type="entry name" value="DUF1666"/>
    <property type="match status" value="1"/>
</dbReference>
<accession>A0ABD3A5K0</accession>
<protein>
    <submittedName>
        <fullName evidence="1">Uncharacterized protein</fullName>
    </submittedName>
</protein>
<reference evidence="1 2" key="1">
    <citation type="submission" date="2024-11" db="EMBL/GenBank/DDBJ databases">
        <title>A near-complete genome assembly of Cinchona calisaya.</title>
        <authorList>
            <person name="Lian D.C."/>
            <person name="Zhao X.W."/>
            <person name="Wei L."/>
        </authorList>
    </citation>
    <scope>NUCLEOTIDE SEQUENCE [LARGE SCALE GENOMIC DNA]</scope>
    <source>
        <tissue evidence="1">Nenye</tissue>
    </source>
</reference>
<dbReference type="Proteomes" id="UP001630127">
    <property type="component" value="Unassembled WGS sequence"/>
</dbReference>
<keyword evidence="2" id="KW-1185">Reference proteome</keyword>
<comment type="caution">
    <text evidence="1">The sequence shown here is derived from an EMBL/GenBank/DDBJ whole genome shotgun (WGS) entry which is preliminary data.</text>
</comment>
<proteinExistence type="predicted"/>
<organism evidence="1 2">
    <name type="scientific">Cinchona calisaya</name>
    <dbReference type="NCBI Taxonomy" id="153742"/>
    <lineage>
        <taxon>Eukaryota</taxon>
        <taxon>Viridiplantae</taxon>
        <taxon>Streptophyta</taxon>
        <taxon>Embryophyta</taxon>
        <taxon>Tracheophyta</taxon>
        <taxon>Spermatophyta</taxon>
        <taxon>Magnoliopsida</taxon>
        <taxon>eudicotyledons</taxon>
        <taxon>Gunneridae</taxon>
        <taxon>Pentapetalae</taxon>
        <taxon>asterids</taxon>
        <taxon>lamiids</taxon>
        <taxon>Gentianales</taxon>
        <taxon>Rubiaceae</taxon>
        <taxon>Cinchonoideae</taxon>
        <taxon>Cinchoneae</taxon>
        <taxon>Cinchona</taxon>
    </lineage>
</organism>
<gene>
    <name evidence="1" type="ORF">ACH5RR_011175</name>
</gene>
<dbReference type="InterPro" id="IPR012870">
    <property type="entry name" value="DUF1666"/>
</dbReference>
<dbReference type="PANTHER" id="PTHR46741:SF2">
    <property type="entry name" value="RIBOSOMAL PROTEIN L34AE"/>
    <property type="match status" value="1"/>
</dbReference>
<evidence type="ECO:0000313" key="2">
    <source>
        <dbReference type="Proteomes" id="UP001630127"/>
    </source>
</evidence>